<dbReference type="OrthoDB" id="9801223at2"/>
<proteinExistence type="inferred from homology"/>
<gene>
    <name evidence="3" type="ORF">ESA94_15385</name>
</gene>
<dbReference type="EMBL" id="SDHW01000005">
    <property type="protein sequence ID" value="RXK58771.1"/>
    <property type="molecule type" value="Genomic_DNA"/>
</dbReference>
<keyword evidence="1" id="KW-0479">Metal-binding</keyword>
<dbReference type="Proteomes" id="UP000290204">
    <property type="component" value="Unassembled WGS sequence"/>
</dbReference>
<keyword evidence="4" id="KW-1185">Reference proteome</keyword>
<dbReference type="GO" id="GO:0008941">
    <property type="term" value="F:nitric oxide dioxygenase NAD(P)H activity"/>
    <property type="evidence" value="ECO:0007669"/>
    <property type="project" value="TreeGrafter"/>
</dbReference>
<keyword evidence="1" id="KW-0561">Oxygen transport</keyword>
<dbReference type="GO" id="GO:0071949">
    <property type="term" value="F:FAD binding"/>
    <property type="evidence" value="ECO:0007669"/>
    <property type="project" value="TreeGrafter"/>
</dbReference>
<dbReference type="GO" id="GO:0046210">
    <property type="term" value="P:nitric oxide catabolic process"/>
    <property type="evidence" value="ECO:0007669"/>
    <property type="project" value="TreeGrafter"/>
</dbReference>
<dbReference type="InterPro" id="IPR012292">
    <property type="entry name" value="Globin/Proto"/>
</dbReference>
<evidence type="ECO:0000259" key="2">
    <source>
        <dbReference type="PROSITE" id="PS01033"/>
    </source>
</evidence>
<dbReference type="PANTHER" id="PTHR43396">
    <property type="entry name" value="FLAVOHEMOPROTEIN"/>
    <property type="match status" value="1"/>
</dbReference>
<sequence>MTQSDIQLVKYSWSVVERIDPVVAGGIFYKRLLDTAPHLRPMFREPIPMQSKKLMTMIGYVINRLDKLDTILTDIKQLAQRHVQYGVKEEHYAIVGSALLWTLEQALAALWTVEVKEAWTACYQLLSSAMIDAVAETPQRA</sequence>
<dbReference type="GO" id="GO:0071500">
    <property type="term" value="P:cellular response to nitrosative stress"/>
    <property type="evidence" value="ECO:0007669"/>
    <property type="project" value="TreeGrafter"/>
</dbReference>
<comment type="caution">
    <text evidence="3">The sequence shown here is derived from an EMBL/GenBank/DDBJ whole genome shotgun (WGS) entry which is preliminary data.</text>
</comment>
<dbReference type="GO" id="GO:0020037">
    <property type="term" value="F:heme binding"/>
    <property type="evidence" value="ECO:0007669"/>
    <property type="project" value="InterPro"/>
</dbReference>
<name>A0A4Q1CG36_9BACT</name>
<dbReference type="InterPro" id="IPR000971">
    <property type="entry name" value="Globin"/>
</dbReference>
<dbReference type="PANTHER" id="PTHR43396:SF6">
    <property type="entry name" value="ABL201WP"/>
    <property type="match status" value="1"/>
</dbReference>
<keyword evidence="1" id="KW-0408">Iron</keyword>
<dbReference type="SUPFAM" id="SSF46458">
    <property type="entry name" value="Globin-like"/>
    <property type="match status" value="1"/>
</dbReference>
<comment type="similarity">
    <text evidence="1">Belongs to the globin family.</text>
</comment>
<keyword evidence="1" id="KW-0349">Heme</keyword>
<evidence type="ECO:0000313" key="4">
    <source>
        <dbReference type="Proteomes" id="UP000290204"/>
    </source>
</evidence>
<reference evidence="3 4" key="1">
    <citation type="submission" date="2019-01" db="EMBL/GenBank/DDBJ databases">
        <title>Lacibacter sp. strain TTM-7.</title>
        <authorList>
            <person name="Chen W.-M."/>
        </authorList>
    </citation>
    <scope>NUCLEOTIDE SEQUENCE [LARGE SCALE GENOMIC DNA]</scope>
    <source>
        <strain evidence="3 4">TTM-7</strain>
    </source>
</reference>
<dbReference type="RefSeq" id="WP_129131827.1">
    <property type="nucleotide sequence ID" value="NZ_SDHW01000005.1"/>
</dbReference>
<keyword evidence="1" id="KW-0813">Transport</keyword>
<dbReference type="AlphaFoldDB" id="A0A4Q1CG36"/>
<organism evidence="3 4">
    <name type="scientific">Lacibacter luteus</name>
    <dbReference type="NCBI Taxonomy" id="2508719"/>
    <lineage>
        <taxon>Bacteria</taxon>
        <taxon>Pseudomonadati</taxon>
        <taxon>Bacteroidota</taxon>
        <taxon>Chitinophagia</taxon>
        <taxon>Chitinophagales</taxon>
        <taxon>Chitinophagaceae</taxon>
        <taxon>Lacibacter</taxon>
    </lineage>
</organism>
<dbReference type="Gene3D" id="1.10.490.10">
    <property type="entry name" value="Globins"/>
    <property type="match status" value="1"/>
</dbReference>
<dbReference type="GO" id="GO:0019825">
    <property type="term" value="F:oxygen binding"/>
    <property type="evidence" value="ECO:0007669"/>
    <property type="project" value="InterPro"/>
</dbReference>
<evidence type="ECO:0000313" key="3">
    <source>
        <dbReference type="EMBL" id="RXK58771.1"/>
    </source>
</evidence>
<accession>A0A4Q1CG36</accession>
<protein>
    <submittedName>
        <fullName evidence="3">Hemoglobin</fullName>
    </submittedName>
</protein>
<dbReference type="PRINTS" id="PR01907">
    <property type="entry name" value="WORMGLOBIN"/>
</dbReference>
<evidence type="ECO:0000256" key="1">
    <source>
        <dbReference type="RuleBase" id="RU000356"/>
    </source>
</evidence>
<dbReference type="Pfam" id="PF00042">
    <property type="entry name" value="Globin"/>
    <property type="match status" value="1"/>
</dbReference>
<dbReference type="PROSITE" id="PS01033">
    <property type="entry name" value="GLOBIN"/>
    <property type="match status" value="1"/>
</dbReference>
<feature type="domain" description="Globin" evidence="2">
    <location>
        <begin position="1"/>
        <end position="135"/>
    </location>
</feature>
<dbReference type="GO" id="GO:0005344">
    <property type="term" value="F:oxygen carrier activity"/>
    <property type="evidence" value="ECO:0007669"/>
    <property type="project" value="UniProtKB-KW"/>
</dbReference>
<dbReference type="InterPro" id="IPR009050">
    <property type="entry name" value="Globin-like_sf"/>
</dbReference>